<dbReference type="AlphaFoldDB" id="A0A811V964"/>
<proteinExistence type="predicted"/>
<name>A0A811V964_CERCA</name>
<reference evidence="2" key="1">
    <citation type="submission" date="2020-11" db="EMBL/GenBank/DDBJ databases">
        <authorList>
            <person name="Whitehead M."/>
        </authorList>
    </citation>
    <scope>NUCLEOTIDE SEQUENCE</scope>
    <source>
        <strain evidence="2">EGII</strain>
    </source>
</reference>
<keyword evidence="3" id="KW-1185">Reference proteome</keyword>
<gene>
    <name evidence="2" type="ORF">CCAP1982_LOCUS14499</name>
</gene>
<comment type="caution">
    <text evidence="2">The sequence shown here is derived from an EMBL/GenBank/DDBJ whole genome shotgun (WGS) entry which is preliminary data.</text>
</comment>
<feature type="region of interest" description="Disordered" evidence="1">
    <location>
        <begin position="82"/>
        <end position="104"/>
    </location>
</feature>
<evidence type="ECO:0000256" key="1">
    <source>
        <dbReference type="SAM" id="MobiDB-lite"/>
    </source>
</evidence>
<evidence type="ECO:0000313" key="2">
    <source>
        <dbReference type="EMBL" id="CAD7006173.1"/>
    </source>
</evidence>
<feature type="compositionally biased region" description="Polar residues" evidence="1">
    <location>
        <begin position="82"/>
        <end position="93"/>
    </location>
</feature>
<sequence>MEFSTAKFSTTHLDRLIIIWQLCNCQNAKEIKNLYISIYTYMCMYVKKKKRKMSTIIISKTTTTNKLGANKNCRCRETDMNIGTATHNQPTAEQTDRQKVKKKL</sequence>
<evidence type="ECO:0000313" key="3">
    <source>
        <dbReference type="Proteomes" id="UP000606786"/>
    </source>
</evidence>
<organism evidence="2 3">
    <name type="scientific">Ceratitis capitata</name>
    <name type="common">Mediterranean fruit fly</name>
    <name type="synonym">Tephritis capitata</name>
    <dbReference type="NCBI Taxonomy" id="7213"/>
    <lineage>
        <taxon>Eukaryota</taxon>
        <taxon>Metazoa</taxon>
        <taxon>Ecdysozoa</taxon>
        <taxon>Arthropoda</taxon>
        <taxon>Hexapoda</taxon>
        <taxon>Insecta</taxon>
        <taxon>Pterygota</taxon>
        <taxon>Neoptera</taxon>
        <taxon>Endopterygota</taxon>
        <taxon>Diptera</taxon>
        <taxon>Brachycera</taxon>
        <taxon>Muscomorpha</taxon>
        <taxon>Tephritoidea</taxon>
        <taxon>Tephritidae</taxon>
        <taxon>Ceratitis</taxon>
        <taxon>Ceratitis</taxon>
    </lineage>
</organism>
<protein>
    <submittedName>
        <fullName evidence="2">(Mediterranean fruit fly) hypothetical protein</fullName>
    </submittedName>
</protein>
<dbReference type="Proteomes" id="UP000606786">
    <property type="component" value="Unassembled WGS sequence"/>
</dbReference>
<accession>A0A811V964</accession>
<dbReference type="EMBL" id="CAJHJT010000034">
    <property type="protein sequence ID" value="CAD7006173.1"/>
    <property type="molecule type" value="Genomic_DNA"/>
</dbReference>